<name>A0A8T0DLB9_9TREM</name>
<dbReference type="Gene3D" id="1.25.10.10">
    <property type="entry name" value="Leucine-rich Repeat Variant"/>
    <property type="match status" value="1"/>
</dbReference>
<dbReference type="OrthoDB" id="10525101at2759"/>
<dbReference type="SUPFAM" id="SSF48371">
    <property type="entry name" value="ARM repeat"/>
    <property type="match status" value="1"/>
</dbReference>
<dbReference type="Proteomes" id="UP000699462">
    <property type="component" value="Unassembled WGS sequence"/>
</dbReference>
<evidence type="ECO:0000313" key="1">
    <source>
        <dbReference type="EMBL" id="KAF8568420.1"/>
    </source>
</evidence>
<dbReference type="InterPro" id="IPR016024">
    <property type="entry name" value="ARM-type_fold"/>
</dbReference>
<proteinExistence type="predicted"/>
<comment type="caution">
    <text evidence="1">The sequence shown here is derived from an EMBL/GenBank/DDBJ whole genome shotgun (WGS) entry which is preliminary data.</text>
</comment>
<reference evidence="1 2" key="1">
    <citation type="submission" date="2019-07" db="EMBL/GenBank/DDBJ databases">
        <title>Annotation for the trematode Paragonimus westermani.</title>
        <authorList>
            <person name="Choi Y.-J."/>
        </authorList>
    </citation>
    <scope>NUCLEOTIDE SEQUENCE [LARGE SCALE GENOMIC DNA]</scope>
    <source>
        <strain evidence="1">180907_Pwestermani</strain>
    </source>
</reference>
<accession>A0A8T0DLB9</accession>
<dbReference type="EMBL" id="JTDF01002806">
    <property type="protein sequence ID" value="KAF8568420.1"/>
    <property type="molecule type" value="Genomic_DNA"/>
</dbReference>
<gene>
    <name evidence="1" type="ORF">P879_02938</name>
</gene>
<protein>
    <submittedName>
        <fullName evidence="1">Uncharacterized protein</fullName>
    </submittedName>
</protein>
<organism evidence="1 2">
    <name type="scientific">Paragonimus westermani</name>
    <dbReference type="NCBI Taxonomy" id="34504"/>
    <lineage>
        <taxon>Eukaryota</taxon>
        <taxon>Metazoa</taxon>
        <taxon>Spiralia</taxon>
        <taxon>Lophotrochozoa</taxon>
        <taxon>Platyhelminthes</taxon>
        <taxon>Trematoda</taxon>
        <taxon>Digenea</taxon>
        <taxon>Plagiorchiida</taxon>
        <taxon>Troglotremata</taxon>
        <taxon>Troglotrematidae</taxon>
        <taxon>Paragonimus</taxon>
    </lineage>
</organism>
<dbReference type="InterPro" id="IPR011989">
    <property type="entry name" value="ARM-like"/>
</dbReference>
<sequence length="333" mass="37465">MLIPAFQHSLKPVRRALSKLILVLLKSVPCALLFDELLYQVRVAQTVRCRLELMNSLILMLLICPKLEIDTVTFAQDFAYYLSDKNTKIRRAAVELLAVFLSKPNDHSLGLSSPVPSVNLNTMIGKTVEAFLHEILDNESVNKLLAEIDHRIRLGQLPHVNEDCLVCYVKRWSTDPTAKTVPPLPISSSNDTLSSVAKRILPAIRCLQGRQISKITGFSSVRQNSNQLPRTGGILKKSMKCMRGLITQARIGRTFPDSQMTKTTLTQGDDFWDNRDGKSKGKVLRFSKFQHPLDGIRNSARLRRHELISRSFMHANGANLLTLAKSQSPKLER</sequence>
<evidence type="ECO:0000313" key="2">
    <source>
        <dbReference type="Proteomes" id="UP000699462"/>
    </source>
</evidence>
<keyword evidence="2" id="KW-1185">Reference proteome</keyword>
<dbReference type="AlphaFoldDB" id="A0A8T0DLB9"/>